<feature type="transmembrane region" description="Helical" evidence="10">
    <location>
        <begin position="133"/>
        <end position="150"/>
    </location>
</feature>
<keyword evidence="13" id="KW-1185">Reference proteome</keyword>
<evidence type="ECO:0000256" key="6">
    <source>
        <dbReference type="ARBA" id="ARBA00022592"/>
    </source>
</evidence>
<evidence type="ECO:0000256" key="4">
    <source>
        <dbReference type="ARBA" id="ARBA00022448"/>
    </source>
</evidence>
<dbReference type="RefSeq" id="WP_117001320.1">
    <property type="nucleotide sequence ID" value="NZ_BMJS01000001.1"/>
</dbReference>
<evidence type="ECO:0000256" key="2">
    <source>
        <dbReference type="ARBA" id="ARBA00007069"/>
    </source>
</evidence>
<dbReference type="InterPro" id="IPR000515">
    <property type="entry name" value="MetI-like"/>
</dbReference>
<keyword evidence="8 10" id="KW-1133">Transmembrane helix</keyword>
<dbReference type="GO" id="GO:0035435">
    <property type="term" value="P:phosphate ion transmembrane transport"/>
    <property type="evidence" value="ECO:0007669"/>
    <property type="project" value="InterPro"/>
</dbReference>
<dbReference type="InterPro" id="IPR005672">
    <property type="entry name" value="Phosphate_PstA"/>
</dbReference>
<protein>
    <recommendedName>
        <fullName evidence="3 10">Phosphate transport system permease protein PstA</fullName>
    </recommendedName>
</protein>
<dbReference type="Proteomes" id="UP000636949">
    <property type="component" value="Unassembled WGS sequence"/>
</dbReference>
<evidence type="ECO:0000256" key="7">
    <source>
        <dbReference type="ARBA" id="ARBA00022692"/>
    </source>
</evidence>
<dbReference type="InterPro" id="IPR051408">
    <property type="entry name" value="Phosphate_transprt_permease"/>
</dbReference>
<dbReference type="GO" id="GO:0005315">
    <property type="term" value="F:phosphate transmembrane transporter activity"/>
    <property type="evidence" value="ECO:0007669"/>
    <property type="project" value="InterPro"/>
</dbReference>
<reference evidence="12" key="1">
    <citation type="journal article" date="2014" name="Int. J. Syst. Evol. Microbiol.">
        <title>Complete genome sequence of Corynebacterium casei LMG S-19264T (=DSM 44701T), isolated from a smear-ripened cheese.</title>
        <authorList>
            <consortium name="US DOE Joint Genome Institute (JGI-PGF)"/>
            <person name="Walter F."/>
            <person name="Albersmeier A."/>
            <person name="Kalinowski J."/>
            <person name="Ruckert C."/>
        </authorList>
    </citation>
    <scope>NUCLEOTIDE SEQUENCE</scope>
    <source>
        <strain evidence="12">CGMCC 1.15758</strain>
    </source>
</reference>
<keyword evidence="9 10" id="KW-0472">Membrane</keyword>
<sequence length="275" mass="30438">MNTIGQVALKRRIKSNIFVSLCWLSAIISIFFLCSILYELVMRGMPSFSTYLFIHDTRELGLRNAIIGSLMLTIGAIVIATPISILTATFFVEFRQFRRTIKVLRFINDMMLSTPSVIVGLFIYTLIVVNTSFSGYAGIIALAVIAMPMITRAAEDVLYLVSPMLKESAIALGVPKWRVIVMIGYRSAKTGLITAVVLATARVMGESAPLLFTSAKNSFLSFNMGQAIESLPVMIFENAMQPYPEFQQVAWTAALIVTALVLVMNLTARWIAKDK</sequence>
<dbReference type="PANTHER" id="PTHR42922">
    <property type="entry name" value="PHOSPHATE TRANSPORT SYSTEM PERMEASE PROTEIN PSTA"/>
    <property type="match status" value="1"/>
</dbReference>
<evidence type="ECO:0000256" key="1">
    <source>
        <dbReference type="ARBA" id="ARBA00004651"/>
    </source>
</evidence>
<dbReference type="CDD" id="cd06261">
    <property type="entry name" value="TM_PBP2"/>
    <property type="match status" value="1"/>
</dbReference>
<keyword evidence="6" id="KW-0592">Phosphate transport</keyword>
<keyword evidence="7 10" id="KW-0812">Transmembrane</keyword>
<dbReference type="OrthoDB" id="9785113at2"/>
<evidence type="ECO:0000259" key="11">
    <source>
        <dbReference type="PROSITE" id="PS50928"/>
    </source>
</evidence>
<dbReference type="GO" id="GO:0005886">
    <property type="term" value="C:plasma membrane"/>
    <property type="evidence" value="ECO:0007669"/>
    <property type="project" value="UniProtKB-SubCell"/>
</dbReference>
<dbReference type="EMBL" id="BMJS01000001">
    <property type="protein sequence ID" value="GGF87146.1"/>
    <property type="molecule type" value="Genomic_DNA"/>
</dbReference>
<evidence type="ECO:0000313" key="12">
    <source>
        <dbReference type="EMBL" id="GGF87146.1"/>
    </source>
</evidence>
<feature type="transmembrane region" description="Helical" evidence="10">
    <location>
        <begin position="106"/>
        <end position="127"/>
    </location>
</feature>
<evidence type="ECO:0000256" key="9">
    <source>
        <dbReference type="ARBA" id="ARBA00023136"/>
    </source>
</evidence>
<feature type="transmembrane region" description="Helical" evidence="10">
    <location>
        <begin position="192"/>
        <end position="212"/>
    </location>
</feature>
<feature type="transmembrane region" description="Helical" evidence="10">
    <location>
        <begin position="66"/>
        <end position="94"/>
    </location>
</feature>
<dbReference type="Pfam" id="PF00528">
    <property type="entry name" value="BPD_transp_1"/>
    <property type="match status" value="1"/>
</dbReference>
<gene>
    <name evidence="12" type="primary">pstA</name>
    <name evidence="12" type="ORF">GCM10010995_00650</name>
</gene>
<feature type="transmembrane region" description="Helical" evidence="10">
    <location>
        <begin position="249"/>
        <end position="272"/>
    </location>
</feature>
<dbReference type="PROSITE" id="PS50928">
    <property type="entry name" value="ABC_TM1"/>
    <property type="match status" value="1"/>
</dbReference>
<dbReference type="AlphaFoldDB" id="A0A8J2Z1Q3"/>
<keyword evidence="5 10" id="KW-1003">Cell membrane</keyword>
<comment type="subcellular location">
    <subcellularLocation>
        <location evidence="10">Cell inner membrane</location>
        <topology evidence="10">Multi-pass membrane protein</topology>
    </subcellularLocation>
    <subcellularLocation>
        <location evidence="1">Cell membrane</location>
        <topology evidence="1">Multi-pass membrane protein</topology>
    </subcellularLocation>
</comment>
<evidence type="ECO:0000256" key="8">
    <source>
        <dbReference type="ARBA" id="ARBA00022989"/>
    </source>
</evidence>
<keyword evidence="4" id="KW-0813">Transport</keyword>
<dbReference type="NCBIfam" id="TIGR00974">
    <property type="entry name" value="3a0107s02c"/>
    <property type="match status" value="1"/>
</dbReference>
<evidence type="ECO:0000256" key="5">
    <source>
        <dbReference type="ARBA" id="ARBA00022475"/>
    </source>
</evidence>
<dbReference type="PANTHER" id="PTHR42922:SF1">
    <property type="entry name" value="PHOSPHATE TRANSPORT SYSTEM PERMEASE PROTEIN PSTA"/>
    <property type="match status" value="1"/>
</dbReference>
<evidence type="ECO:0000313" key="13">
    <source>
        <dbReference type="Proteomes" id="UP000636949"/>
    </source>
</evidence>
<evidence type="ECO:0000256" key="3">
    <source>
        <dbReference type="ARBA" id="ARBA00016864"/>
    </source>
</evidence>
<comment type="caution">
    <text evidence="12">The sequence shown here is derived from an EMBL/GenBank/DDBJ whole genome shotgun (WGS) entry which is preliminary data.</text>
</comment>
<evidence type="ECO:0000256" key="10">
    <source>
        <dbReference type="RuleBase" id="RU363043"/>
    </source>
</evidence>
<feature type="domain" description="ABC transmembrane type-1" evidence="11">
    <location>
        <begin position="66"/>
        <end position="268"/>
    </location>
</feature>
<proteinExistence type="inferred from homology"/>
<dbReference type="InterPro" id="IPR035906">
    <property type="entry name" value="MetI-like_sf"/>
</dbReference>
<organism evidence="12 13">
    <name type="scientific">Cysteiniphilum litorale</name>
    <dbReference type="NCBI Taxonomy" id="2056700"/>
    <lineage>
        <taxon>Bacteria</taxon>
        <taxon>Pseudomonadati</taxon>
        <taxon>Pseudomonadota</taxon>
        <taxon>Gammaproteobacteria</taxon>
        <taxon>Thiotrichales</taxon>
        <taxon>Fastidiosibacteraceae</taxon>
        <taxon>Cysteiniphilum</taxon>
    </lineage>
</organism>
<feature type="transmembrane region" description="Helical" evidence="10">
    <location>
        <begin position="17"/>
        <end position="38"/>
    </location>
</feature>
<dbReference type="Gene3D" id="1.10.3720.10">
    <property type="entry name" value="MetI-like"/>
    <property type="match status" value="1"/>
</dbReference>
<name>A0A8J2Z1Q3_9GAMM</name>
<accession>A0A8J2Z1Q3</accession>
<reference evidence="12" key="2">
    <citation type="submission" date="2020-09" db="EMBL/GenBank/DDBJ databases">
        <authorList>
            <person name="Sun Q."/>
            <person name="Zhou Y."/>
        </authorList>
    </citation>
    <scope>NUCLEOTIDE SEQUENCE</scope>
    <source>
        <strain evidence="12">CGMCC 1.15758</strain>
    </source>
</reference>
<comment type="similarity">
    <text evidence="2 10">Belongs to the binding-protein-dependent transport system permease family. CysTW subfamily.</text>
</comment>
<dbReference type="SUPFAM" id="SSF161098">
    <property type="entry name" value="MetI-like"/>
    <property type="match status" value="1"/>
</dbReference>